<protein>
    <recommendedName>
        <fullName evidence="3">TmcB/TmcC TPR repeats domain-containing protein</fullName>
    </recommendedName>
</protein>
<evidence type="ECO:0000313" key="4">
    <source>
        <dbReference type="EMBL" id="KNE60928.1"/>
    </source>
</evidence>
<keyword evidence="2" id="KW-0812">Transmembrane</keyword>
<reference evidence="5" key="2">
    <citation type="submission" date="2009-11" db="EMBL/GenBank/DDBJ databases">
        <title>The Genome Sequence of Allomyces macrogynus strain ATCC 38327.</title>
        <authorList>
            <consortium name="The Broad Institute Genome Sequencing Platform"/>
            <person name="Russ C."/>
            <person name="Cuomo C."/>
            <person name="Shea T."/>
            <person name="Young S.K."/>
            <person name="Zeng Q."/>
            <person name="Koehrsen M."/>
            <person name="Haas B."/>
            <person name="Borodovsky M."/>
            <person name="Guigo R."/>
            <person name="Alvarado L."/>
            <person name="Berlin A."/>
            <person name="Borenstein D."/>
            <person name="Chen Z."/>
            <person name="Engels R."/>
            <person name="Freedman E."/>
            <person name="Gellesch M."/>
            <person name="Goldberg J."/>
            <person name="Griggs A."/>
            <person name="Gujja S."/>
            <person name="Heiman D."/>
            <person name="Hepburn T."/>
            <person name="Howarth C."/>
            <person name="Jen D."/>
            <person name="Larson L."/>
            <person name="Lewis B."/>
            <person name="Mehta T."/>
            <person name="Park D."/>
            <person name="Pearson M."/>
            <person name="Roberts A."/>
            <person name="Saif S."/>
            <person name="Shenoy N."/>
            <person name="Sisk P."/>
            <person name="Stolte C."/>
            <person name="Sykes S."/>
            <person name="Walk T."/>
            <person name="White J."/>
            <person name="Yandava C."/>
            <person name="Burger G."/>
            <person name="Gray M.W."/>
            <person name="Holland P.W.H."/>
            <person name="King N."/>
            <person name="Lang F.B.F."/>
            <person name="Roger A.J."/>
            <person name="Ruiz-Trillo I."/>
            <person name="Lander E."/>
            <person name="Nusbaum C."/>
        </authorList>
    </citation>
    <scope>NUCLEOTIDE SEQUENCE [LARGE SCALE GENOMIC DNA]</scope>
    <source>
        <strain evidence="5">ATCC 38327</strain>
    </source>
</reference>
<feature type="transmembrane region" description="Helical" evidence="2">
    <location>
        <begin position="963"/>
        <end position="989"/>
    </location>
</feature>
<organism evidence="4 5">
    <name type="scientific">Allomyces macrogynus (strain ATCC 38327)</name>
    <name type="common">Allomyces javanicus var. macrogynus</name>
    <dbReference type="NCBI Taxonomy" id="578462"/>
    <lineage>
        <taxon>Eukaryota</taxon>
        <taxon>Fungi</taxon>
        <taxon>Fungi incertae sedis</taxon>
        <taxon>Blastocladiomycota</taxon>
        <taxon>Blastocladiomycetes</taxon>
        <taxon>Blastocladiales</taxon>
        <taxon>Blastocladiaceae</taxon>
        <taxon>Allomyces</taxon>
    </lineage>
</organism>
<feature type="transmembrane region" description="Helical" evidence="2">
    <location>
        <begin position="213"/>
        <end position="236"/>
    </location>
</feature>
<feature type="transmembrane region" description="Helical" evidence="2">
    <location>
        <begin position="146"/>
        <end position="171"/>
    </location>
</feature>
<reference evidence="4 5" key="1">
    <citation type="submission" date="2009-11" db="EMBL/GenBank/DDBJ databases">
        <title>Annotation of Allomyces macrogynus ATCC 38327.</title>
        <authorList>
            <consortium name="The Broad Institute Genome Sequencing Platform"/>
            <person name="Russ C."/>
            <person name="Cuomo C."/>
            <person name="Burger G."/>
            <person name="Gray M.W."/>
            <person name="Holland P.W.H."/>
            <person name="King N."/>
            <person name="Lang F.B.F."/>
            <person name="Roger A.J."/>
            <person name="Ruiz-Trillo I."/>
            <person name="Young S.K."/>
            <person name="Zeng Q."/>
            <person name="Gargeya S."/>
            <person name="Fitzgerald M."/>
            <person name="Haas B."/>
            <person name="Abouelleil A."/>
            <person name="Alvarado L."/>
            <person name="Arachchi H.M."/>
            <person name="Berlin A."/>
            <person name="Chapman S.B."/>
            <person name="Gearin G."/>
            <person name="Goldberg J."/>
            <person name="Griggs A."/>
            <person name="Gujja S."/>
            <person name="Hansen M."/>
            <person name="Heiman D."/>
            <person name="Howarth C."/>
            <person name="Larimer J."/>
            <person name="Lui A."/>
            <person name="MacDonald P.J.P."/>
            <person name="McCowen C."/>
            <person name="Montmayeur A."/>
            <person name="Murphy C."/>
            <person name="Neiman D."/>
            <person name="Pearson M."/>
            <person name="Priest M."/>
            <person name="Roberts A."/>
            <person name="Saif S."/>
            <person name="Shea T."/>
            <person name="Sisk P."/>
            <person name="Stolte C."/>
            <person name="Sykes S."/>
            <person name="Wortman J."/>
            <person name="Nusbaum C."/>
            <person name="Birren B."/>
        </authorList>
    </citation>
    <scope>NUCLEOTIDE SEQUENCE [LARGE SCALE GENOMIC DNA]</scope>
    <source>
        <strain evidence="4 5">ATCC 38327</strain>
    </source>
</reference>
<sequence length="1380" mass="150299">MRLLQRAQSLYFELAYSLTAENHLLDRLEAFSTILEFFQVAAFIFSPHYSAWNATDFQDGLQIALLSFDQVAFDYFYDVAILAMLLAFISLVVQISRKGGITQFRILQLARFLVGVLGSFMFMPIVENGIHATYAYLIEGDTHTRTLPMLLVLDTTIVVSLLVPTFAMAYLQGPDYRRLTAFSHPSSRQHVLLLASKVVMSVAYGLAPTGVFPFVLLACLLGHLVVSLYLPPYFSLISNLIWAGQQTALIFGALCLSVLAHVPSLAGTGDDPAPLFWIATIGMIPAGALGGAVFFVRSRSLLSGLSVWTAATAWLRRGLRRLLRRGPPAPRRASSASAKPVELPSDVPPFSMLAHRTHAASLLHRCKYPLDVVFAANTLYVTFGNDAAAYILELLARGTKKWPESEVLAGTWIALAAALGDHSVQQKTYIQGLIRKTVAKRITALDTRFGFYSIIKNFEISVFRQQGEDTRRLDVLDIIRYHYNYTEAMKHYLAVLKWSRQFWKVCSQDRVAVDTLGFIADMMQDHQTAALHHYRALLERFPSSVAILRSYAAFIMDCVNNEQLGEEILEFAERLEEDRVTSVAPAPVAAVRAPAAKSAAAGTPELAAVDDARSEHSASRYSSATSSDVMSSINAQSIFDVASLDEQRNHVAMATLTAMRTAIRYSLVVLVVLGMLLYPLGTGFVSTVASSSQTIFDSGTLRRYMNVGAQALRNLQLGALSTTNTTTIAALQAPVLTAAETVYTSLNTVFYQTTQSLDDQLVQYLTTGTTLTDKAFARIATKLSPLGFMEFFYLALYWGGLISPTTVATDSNVAWGIANSQPSSFFDLVQGVVAAYQGNYEANVRLRANSLQIAAMLATLVPLLVFILFFIPKWLRLRRELEATTSLFARIPRKVAGILAADMKERIQSKLESEGMIDVGGARTGGRFGATTGATEPDHDLDDRAGTSGKESHAHQTLAMRVLLVYLGAFILALMVVIAFTMCLVQPIWMMFERGSLVNYIGMRLSIVLRIQYETLELARLPAGDPMRDVWKAALTEHLDLLGSVHNSVLYGNAALGLPRTVGLVPGADAATFAPSCSLGIPCLSLDEAITFLTTRVRLIMQNPSGATWLDLAQIAEIASLDGNFATRTATARIAFMSMNESTINSYQTAATAIFASMFPLSLIVAYFLIMTARTVRDRIRRTRNILFQLPTDTIQGVPAIRDYLSHGTIEAALPSRSFSKDKDKSAKFPATVTTAITPADEYDPCTADKRRDLEVGAGVARRVSFNVRAPDAPAPAIVLDGASDEEGAGVVVQRRRSSLTDPGGRRASVGSASTGARTRSTWSSGGSLDGAGRVSVESVGESEPMVMGGDEGDGERDWLSSGSLGPPMQASDEDVRVGE</sequence>
<keyword evidence="2" id="KW-0472">Membrane</keyword>
<dbReference type="STRING" id="578462.A0A0L0SEH0"/>
<proteinExistence type="predicted"/>
<dbReference type="Proteomes" id="UP000054350">
    <property type="component" value="Unassembled WGS sequence"/>
</dbReference>
<feature type="transmembrane region" description="Helical" evidence="2">
    <location>
        <begin position="662"/>
        <end position="681"/>
    </location>
</feature>
<dbReference type="PANTHER" id="PTHR31600">
    <property type="entry name" value="TINY MACROCYSTS PROTEIN B-RELATED"/>
    <property type="match status" value="1"/>
</dbReference>
<evidence type="ECO:0000313" key="5">
    <source>
        <dbReference type="Proteomes" id="UP000054350"/>
    </source>
</evidence>
<accession>A0A0L0SEH0</accession>
<name>A0A0L0SEH0_ALLM3</name>
<feature type="compositionally biased region" description="Basic and acidic residues" evidence="1">
    <location>
        <begin position="936"/>
        <end position="949"/>
    </location>
</feature>
<dbReference type="InterPro" id="IPR052994">
    <property type="entry name" value="Tiny_macrocysts_regulators"/>
</dbReference>
<keyword evidence="2" id="KW-1133">Transmembrane helix</keyword>
<evidence type="ECO:0000256" key="2">
    <source>
        <dbReference type="SAM" id="Phobius"/>
    </source>
</evidence>
<feature type="transmembrane region" description="Helical" evidence="2">
    <location>
        <begin position="248"/>
        <end position="269"/>
    </location>
</feature>
<dbReference type="EMBL" id="GG745337">
    <property type="protein sequence ID" value="KNE60928.1"/>
    <property type="molecule type" value="Genomic_DNA"/>
</dbReference>
<evidence type="ECO:0000256" key="1">
    <source>
        <dbReference type="SAM" id="MobiDB-lite"/>
    </source>
</evidence>
<evidence type="ECO:0000259" key="3">
    <source>
        <dbReference type="Pfam" id="PF25474"/>
    </source>
</evidence>
<feature type="region of interest" description="Disordered" evidence="1">
    <location>
        <begin position="922"/>
        <end position="949"/>
    </location>
</feature>
<feature type="domain" description="TmcB/TmcC TPR repeats" evidence="3">
    <location>
        <begin position="465"/>
        <end position="580"/>
    </location>
</feature>
<dbReference type="InterPro" id="IPR057352">
    <property type="entry name" value="TPR_TmcB/C"/>
</dbReference>
<keyword evidence="5" id="KW-1185">Reference proteome</keyword>
<feature type="compositionally biased region" description="Polar residues" evidence="1">
    <location>
        <begin position="1311"/>
        <end position="1327"/>
    </location>
</feature>
<feature type="transmembrane region" description="Helical" evidence="2">
    <location>
        <begin position="275"/>
        <end position="296"/>
    </location>
</feature>
<feature type="transmembrane region" description="Helical" evidence="2">
    <location>
        <begin position="106"/>
        <end position="126"/>
    </location>
</feature>
<dbReference type="VEuPathDB" id="FungiDB:AMAG_18709"/>
<dbReference type="OrthoDB" id="5569271at2759"/>
<dbReference type="PANTHER" id="PTHR31600:SF2">
    <property type="entry name" value="GAMETE ENRICHED GENE 10 PROTEIN-RELATED"/>
    <property type="match status" value="1"/>
</dbReference>
<gene>
    <name evidence="4" type="ORF">AMAG_18709</name>
</gene>
<feature type="transmembrane region" description="Helical" evidence="2">
    <location>
        <begin position="75"/>
        <end position="94"/>
    </location>
</feature>
<feature type="transmembrane region" description="Helical" evidence="2">
    <location>
        <begin position="851"/>
        <end position="871"/>
    </location>
</feature>
<feature type="region of interest" description="Disordered" evidence="1">
    <location>
        <begin position="1295"/>
        <end position="1380"/>
    </location>
</feature>
<feature type="transmembrane region" description="Helical" evidence="2">
    <location>
        <begin position="1147"/>
        <end position="1170"/>
    </location>
</feature>
<dbReference type="Pfam" id="PF25474">
    <property type="entry name" value="TPR_TmcB"/>
    <property type="match status" value="1"/>
</dbReference>